<keyword evidence="2" id="KW-1185">Reference proteome</keyword>
<dbReference type="EMBL" id="CP069023">
    <property type="protein sequence ID" value="QRC90890.1"/>
    <property type="molecule type" value="Genomic_DNA"/>
</dbReference>
<proteinExistence type="predicted"/>
<sequence length="119" mass="13530">LPPYERALMFDIKVCVMSFDQMSSMTIAELPPVICAYQLYTQALFLLKQAVKTFLTSHLFVHYMMSPQCGYPSRHSNGEPSLRSHTPSSSGMLICQPSFRNTPHNFVALSPTLVRFQRL</sequence>
<name>A0A7U2ETL0_PHANO</name>
<dbReference type="AlphaFoldDB" id="A0A7U2ETL0"/>
<gene>
    <name evidence="1" type="ORF">JI435_300240</name>
</gene>
<dbReference type="VEuPathDB" id="FungiDB:JI435_300240"/>
<reference evidence="2" key="1">
    <citation type="journal article" date="2021" name="BMC Genomics">
        <title>Chromosome-level genome assembly and manually-curated proteome of model necrotroph Parastagonospora nodorum Sn15 reveals a genome-wide trove of candidate effector homologs, and redundancy of virulence-related functions within an accessory chromosome.</title>
        <authorList>
            <person name="Bertazzoni S."/>
            <person name="Jones D.A.B."/>
            <person name="Phan H.T."/>
            <person name="Tan K.-C."/>
            <person name="Hane J.K."/>
        </authorList>
    </citation>
    <scope>NUCLEOTIDE SEQUENCE [LARGE SCALE GENOMIC DNA]</scope>
    <source>
        <strain evidence="2">SN15 / ATCC MYA-4574 / FGSC 10173)</strain>
    </source>
</reference>
<feature type="non-terminal residue" evidence="1">
    <location>
        <position position="1"/>
    </location>
</feature>
<protein>
    <submittedName>
        <fullName evidence="1">Uncharacterized protein</fullName>
    </submittedName>
</protein>
<evidence type="ECO:0000313" key="2">
    <source>
        <dbReference type="Proteomes" id="UP000663193"/>
    </source>
</evidence>
<evidence type="ECO:0000313" key="1">
    <source>
        <dbReference type="EMBL" id="QRC90890.1"/>
    </source>
</evidence>
<accession>A0A7U2ETL0</accession>
<organism evidence="1 2">
    <name type="scientific">Phaeosphaeria nodorum (strain SN15 / ATCC MYA-4574 / FGSC 10173)</name>
    <name type="common">Glume blotch fungus</name>
    <name type="synonym">Parastagonospora nodorum</name>
    <dbReference type="NCBI Taxonomy" id="321614"/>
    <lineage>
        <taxon>Eukaryota</taxon>
        <taxon>Fungi</taxon>
        <taxon>Dikarya</taxon>
        <taxon>Ascomycota</taxon>
        <taxon>Pezizomycotina</taxon>
        <taxon>Dothideomycetes</taxon>
        <taxon>Pleosporomycetidae</taxon>
        <taxon>Pleosporales</taxon>
        <taxon>Pleosporineae</taxon>
        <taxon>Phaeosphaeriaceae</taxon>
        <taxon>Parastagonospora</taxon>
    </lineage>
</organism>
<dbReference type="Proteomes" id="UP000663193">
    <property type="component" value="Chromosome 1"/>
</dbReference>